<dbReference type="KEGG" id="vai:BU251_04380"/>
<keyword evidence="3" id="KW-1185">Reference proteome</keyword>
<dbReference type="AlphaFoldDB" id="A0A410P7P8"/>
<dbReference type="InterPro" id="IPR005835">
    <property type="entry name" value="NTP_transferase_dom"/>
</dbReference>
<proteinExistence type="predicted"/>
<dbReference type="NCBIfam" id="TIGR02623">
    <property type="entry name" value="G1P_cyt_trans"/>
    <property type="match status" value="1"/>
</dbReference>
<dbReference type="PANTHER" id="PTHR47183:SF1">
    <property type="entry name" value="GLUCOSE-1-PHOSPHATE CYTIDYLYLTRANSFERASE"/>
    <property type="match status" value="1"/>
</dbReference>
<dbReference type="EMBL" id="CP019384">
    <property type="protein sequence ID" value="QAT18014.1"/>
    <property type="molecule type" value="Genomic_DNA"/>
</dbReference>
<dbReference type="CDD" id="cd02524">
    <property type="entry name" value="G1P_cytidylyltransferase"/>
    <property type="match status" value="1"/>
</dbReference>
<dbReference type="GO" id="GO:0009243">
    <property type="term" value="P:O antigen biosynthetic process"/>
    <property type="evidence" value="ECO:0007669"/>
    <property type="project" value="InterPro"/>
</dbReference>
<dbReference type="Proteomes" id="UP000287243">
    <property type="component" value="Chromosome"/>
</dbReference>
<name>A0A410P7P8_VELA1</name>
<dbReference type="PANTHER" id="PTHR47183">
    <property type="entry name" value="GLUCOSE-1-PHOSPHATE CYTIDYLYLTRANSFERASE-RELATED"/>
    <property type="match status" value="1"/>
</dbReference>
<evidence type="ECO:0000313" key="3">
    <source>
        <dbReference type="Proteomes" id="UP000287243"/>
    </source>
</evidence>
<feature type="domain" description="Nucleotidyl transferase" evidence="1">
    <location>
        <begin position="10"/>
        <end position="239"/>
    </location>
</feature>
<gene>
    <name evidence="2" type="ORF">BU251_04380</name>
</gene>
<dbReference type="InterPro" id="IPR029044">
    <property type="entry name" value="Nucleotide-diphossugar_trans"/>
</dbReference>
<sequence length="268" mass="31355">MPKISEFPVVILAGGFGTRMREQTEFIPKPMVTIGDRPILWHIMKIYAHYGFRRFIICLGYKGDIIKEFFYHYRIHNCDFTVKLGSHEDIMIHSTHDEEDWEVTLVQTGLTAMTGARIKRVQPYLSGIDTFLLTYGDGVADINLGELLEFHFKHRKIATITGVRPPARFGELVVKNHRISRFSEKPQISSGFINGGFFVFSKKVFKYLSGADTCTLEKEVLENLTRDRELMMYEHRGFWQCMDTLRNMDLLNQYWREGRALWKIWKDA</sequence>
<dbReference type="InterPro" id="IPR013446">
    <property type="entry name" value="G1P_cyt_trans-like"/>
</dbReference>
<keyword evidence="2" id="KW-0808">Transferase</keyword>
<dbReference type="OrthoDB" id="9813880at2"/>
<dbReference type="GO" id="GO:0047343">
    <property type="term" value="F:glucose-1-phosphate cytidylyltransferase activity"/>
    <property type="evidence" value="ECO:0007669"/>
    <property type="project" value="InterPro"/>
</dbReference>
<evidence type="ECO:0000313" key="2">
    <source>
        <dbReference type="EMBL" id="QAT18014.1"/>
    </source>
</evidence>
<protein>
    <submittedName>
        <fullName evidence="2">Glucose-1-phosphate cytidylyltransferase</fullName>
    </submittedName>
</protein>
<accession>A0A410P7P8</accession>
<dbReference type="InterPro" id="IPR046981">
    <property type="entry name" value="G1P_cyt_trans"/>
</dbReference>
<dbReference type="Pfam" id="PF00483">
    <property type="entry name" value="NTP_transferase"/>
    <property type="match status" value="1"/>
</dbReference>
<organism evidence="2 3">
    <name type="scientific">Velamenicoccus archaeovorus</name>
    <dbReference type="NCBI Taxonomy" id="1930593"/>
    <lineage>
        <taxon>Bacteria</taxon>
        <taxon>Pseudomonadati</taxon>
        <taxon>Candidatus Omnitrophota</taxon>
        <taxon>Candidatus Velamenicoccus</taxon>
    </lineage>
</organism>
<evidence type="ECO:0000259" key="1">
    <source>
        <dbReference type="Pfam" id="PF00483"/>
    </source>
</evidence>
<dbReference type="Gene3D" id="3.90.550.10">
    <property type="entry name" value="Spore Coat Polysaccharide Biosynthesis Protein SpsA, Chain A"/>
    <property type="match status" value="1"/>
</dbReference>
<dbReference type="SUPFAM" id="SSF53448">
    <property type="entry name" value="Nucleotide-diphospho-sugar transferases"/>
    <property type="match status" value="1"/>
</dbReference>
<keyword evidence="2" id="KW-0548">Nucleotidyltransferase</keyword>
<reference evidence="2 3" key="1">
    <citation type="submission" date="2017-01" db="EMBL/GenBank/DDBJ databases">
        <title>First insights into the biology of 'candidatus Vampirococcus archaeovorus'.</title>
        <authorList>
            <person name="Kizina J."/>
            <person name="Jordan S."/>
            <person name="Stueber K."/>
            <person name="Reinhardt R."/>
            <person name="Harder J."/>
        </authorList>
    </citation>
    <scope>NUCLEOTIDE SEQUENCE [LARGE SCALE GENOMIC DNA]</scope>
    <source>
        <strain evidence="2 3">LiM</strain>
    </source>
</reference>